<dbReference type="RefSeq" id="WP_367774317.1">
    <property type="nucleotide sequence ID" value="NZ_JBFNXR010000050.1"/>
</dbReference>
<evidence type="ECO:0000313" key="6">
    <source>
        <dbReference type="EMBL" id="MEW9856048.1"/>
    </source>
</evidence>
<evidence type="ECO:0000256" key="3">
    <source>
        <dbReference type="ARBA" id="ARBA00023125"/>
    </source>
</evidence>
<dbReference type="PROSITE" id="PS50931">
    <property type="entry name" value="HTH_LYSR"/>
    <property type="match status" value="1"/>
</dbReference>
<dbReference type="InterPro" id="IPR005119">
    <property type="entry name" value="LysR_subst-bd"/>
</dbReference>
<proteinExistence type="inferred from homology"/>
<organism evidence="6 7">
    <name type="scientific">Novosphingobium rhizovicinum</name>
    <dbReference type="NCBI Taxonomy" id="3228928"/>
    <lineage>
        <taxon>Bacteria</taxon>
        <taxon>Pseudomonadati</taxon>
        <taxon>Pseudomonadota</taxon>
        <taxon>Alphaproteobacteria</taxon>
        <taxon>Sphingomonadales</taxon>
        <taxon>Sphingomonadaceae</taxon>
        <taxon>Novosphingobium</taxon>
    </lineage>
</organism>
<dbReference type="Pfam" id="PF03466">
    <property type="entry name" value="LysR_substrate"/>
    <property type="match status" value="1"/>
</dbReference>
<dbReference type="PANTHER" id="PTHR30126">
    <property type="entry name" value="HTH-TYPE TRANSCRIPTIONAL REGULATOR"/>
    <property type="match status" value="1"/>
</dbReference>
<name>A0ABV3RDX7_9SPHN</name>
<sequence>MPETAPPSIDHLRVFLCVSEEGSFNAAARKLGRAISVVSYAIAQLELQLGVRLFDREGSRRPQLTEAGKALVGEAQTVSNDVDALLAKVRSLRQGLEAELSLAVDVMVPGEALARLLRDFQAMFPSVSLRLHVEALGAVAALVLDARANLAIAGPDIVDLAEIEREAVGAVELVPVAAPDHPLAQMDRIVPGEARKHLQLVLTDRSILTEGRDFSVLSPRTWRLADLGSKHMLLKEGIGWGSMPRHVVRQDLANGSLIELRLPEQPAMDYTLVALWRKDTRPGPAASWILDTLPKLLASCPR</sequence>
<evidence type="ECO:0000256" key="2">
    <source>
        <dbReference type="ARBA" id="ARBA00023015"/>
    </source>
</evidence>
<evidence type="ECO:0000256" key="1">
    <source>
        <dbReference type="ARBA" id="ARBA00009437"/>
    </source>
</evidence>
<dbReference type="InterPro" id="IPR000847">
    <property type="entry name" value="LysR_HTH_N"/>
</dbReference>
<dbReference type="Gene3D" id="3.40.190.290">
    <property type="match status" value="1"/>
</dbReference>
<feature type="domain" description="HTH lysR-type" evidence="5">
    <location>
        <begin position="7"/>
        <end position="65"/>
    </location>
</feature>
<dbReference type="SUPFAM" id="SSF53850">
    <property type="entry name" value="Periplasmic binding protein-like II"/>
    <property type="match status" value="1"/>
</dbReference>
<evidence type="ECO:0000313" key="7">
    <source>
        <dbReference type="Proteomes" id="UP001556118"/>
    </source>
</evidence>
<comment type="caution">
    <text evidence="6">The sequence shown here is derived from an EMBL/GenBank/DDBJ whole genome shotgun (WGS) entry which is preliminary data.</text>
</comment>
<evidence type="ECO:0000259" key="5">
    <source>
        <dbReference type="PROSITE" id="PS50931"/>
    </source>
</evidence>
<keyword evidence="7" id="KW-1185">Reference proteome</keyword>
<dbReference type="EMBL" id="JBFNXR010000050">
    <property type="protein sequence ID" value="MEW9856048.1"/>
    <property type="molecule type" value="Genomic_DNA"/>
</dbReference>
<gene>
    <name evidence="6" type="ORF">ABUH87_12980</name>
</gene>
<evidence type="ECO:0000256" key="4">
    <source>
        <dbReference type="ARBA" id="ARBA00023163"/>
    </source>
</evidence>
<dbReference type="InterPro" id="IPR036388">
    <property type="entry name" value="WH-like_DNA-bd_sf"/>
</dbReference>
<dbReference type="PANTHER" id="PTHR30126:SF91">
    <property type="entry name" value="LYSR FAMILY TRANSCRIPTIONAL REGULATOR"/>
    <property type="match status" value="1"/>
</dbReference>
<keyword evidence="2" id="KW-0805">Transcription regulation</keyword>
<comment type="similarity">
    <text evidence="1">Belongs to the LysR transcriptional regulatory family.</text>
</comment>
<dbReference type="SUPFAM" id="SSF46785">
    <property type="entry name" value="Winged helix' DNA-binding domain"/>
    <property type="match status" value="1"/>
</dbReference>
<keyword evidence="4" id="KW-0804">Transcription</keyword>
<reference evidence="6 7" key="1">
    <citation type="submission" date="2024-06" db="EMBL/GenBank/DDBJ databases">
        <title>Novosphingobium rhizovicinus M1R2S20.</title>
        <authorList>
            <person name="Sun J.-Q."/>
        </authorList>
    </citation>
    <scope>NUCLEOTIDE SEQUENCE [LARGE SCALE GENOMIC DNA]</scope>
    <source>
        <strain evidence="6 7">M1R2S20</strain>
    </source>
</reference>
<dbReference type="Gene3D" id="1.10.10.10">
    <property type="entry name" value="Winged helix-like DNA-binding domain superfamily/Winged helix DNA-binding domain"/>
    <property type="match status" value="1"/>
</dbReference>
<accession>A0ABV3RDX7</accession>
<protein>
    <submittedName>
        <fullName evidence="6">LysR family transcriptional regulator</fullName>
    </submittedName>
</protein>
<dbReference type="Proteomes" id="UP001556118">
    <property type="component" value="Unassembled WGS sequence"/>
</dbReference>
<keyword evidence="3" id="KW-0238">DNA-binding</keyword>
<dbReference type="InterPro" id="IPR036390">
    <property type="entry name" value="WH_DNA-bd_sf"/>
</dbReference>
<dbReference type="Pfam" id="PF00126">
    <property type="entry name" value="HTH_1"/>
    <property type="match status" value="1"/>
</dbReference>